<evidence type="ECO:0000256" key="2">
    <source>
        <dbReference type="SAM" id="Phobius"/>
    </source>
</evidence>
<organism evidence="3 4">
    <name type="scientific">Nocardiopsis suaedae</name>
    <dbReference type="NCBI Taxonomy" id="3018444"/>
    <lineage>
        <taxon>Bacteria</taxon>
        <taxon>Bacillati</taxon>
        <taxon>Actinomycetota</taxon>
        <taxon>Actinomycetes</taxon>
        <taxon>Streptosporangiales</taxon>
        <taxon>Nocardiopsidaceae</taxon>
        <taxon>Nocardiopsis</taxon>
    </lineage>
</organism>
<feature type="compositionally biased region" description="Basic and acidic residues" evidence="1">
    <location>
        <begin position="244"/>
        <end position="260"/>
    </location>
</feature>
<feature type="compositionally biased region" description="Basic residues" evidence="1">
    <location>
        <begin position="223"/>
        <end position="232"/>
    </location>
</feature>
<gene>
    <name evidence="3" type="ORF">O4U47_11515</name>
</gene>
<keyword evidence="4" id="KW-1185">Reference proteome</keyword>
<proteinExistence type="predicted"/>
<dbReference type="Proteomes" id="UP001165685">
    <property type="component" value="Unassembled WGS sequence"/>
</dbReference>
<keyword evidence="2" id="KW-1133">Transmembrane helix</keyword>
<evidence type="ECO:0000313" key="4">
    <source>
        <dbReference type="Proteomes" id="UP001165685"/>
    </source>
</evidence>
<feature type="transmembrane region" description="Helical" evidence="2">
    <location>
        <begin position="48"/>
        <end position="68"/>
    </location>
</feature>
<comment type="caution">
    <text evidence="3">The sequence shown here is derived from an EMBL/GenBank/DDBJ whole genome shotgun (WGS) entry which is preliminary data.</text>
</comment>
<feature type="region of interest" description="Disordered" evidence="1">
    <location>
        <begin position="219"/>
        <end position="260"/>
    </location>
</feature>
<dbReference type="EMBL" id="JAQFWP010000017">
    <property type="protein sequence ID" value="MDA2805141.1"/>
    <property type="molecule type" value="Genomic_DNA"/>
</dbReference>
<evidence type="ECO:0000256" key="1">
    <source>
        <dbReference type="SAM" id="MobiDB-lite"/>
    </source>
</evidence>
<keyword evidence="2" id="KW-0812">Transmembrane</keyword>
<evidence type="ECO:0008006" key="5">
    <source>
        <dbReference type="Google" id="ProtNLM"/>
    </source>
</evidence>
<sequence>MPTAQNRDPYGDEESRDRTPLIVTVVFATVAGLTFFLALVHYFALPQWLGFLLLCVVWLVGFGCSLAWGRCASAGCAGSLVGAAAGLVLLWAVVLAARVLAYDSLTEEVRCTVVAAETRVVRQDPFSERRKRFVHEVEWDCAGEQVSVRRVGAFGGEGGEPALRYSEGESHVMAYDPTGRLRLEPAAGATDLWTPSVMGAVSLGTMVLLARPTLPFRRPWSGKARKDRRPHRRDPWGIDDDGDSDRSDRPDPWEKYGFDF</sequence>
<dbReference type="RefSeq" id="WP_270677788.1">
    <property type="nucleotide sequence ID" value="NZ_JAQFWP010000017.1"/>
</dbReference>
<name>A0ABT4TKL0_9ACTN</name>
<keyword evidence="2" id="KW-0472">Membrane</keyword>
<accession>A0ABT4TKL0</accession>
<evidence type="ECO:0000313" key="3">
    <source>
        <dbReference type="EMBL" id="MDA2805141.1"/>
    </source>
</evidence>
<reference evidence="3" key="1">
    <citation type="submission" date="2023-01" db="EMBL/GenBank/DDBJ databases">
        <title>Draft genome sequence of Nocardiopsis sp. LSu2-4 isolated from halophytes.</title>
        <authorList>
            <person name="Duangmal K."/>
            <person name="Chantavorakit T."/>
        </authorList>
    </citation>
    <scope>NUCLEOTIDE SEQUENCE</scope>
    <source>
        <strain evidence="3">LSu2-4</strain>
    </source>
</reference>
<protein>
    <recommendedName>
        <fullName evidence="5">DUF3592 domain-containing protein</fullName>
    </recommendedName>
</protein>
<feature type="transmembrane region" description="Helical" evidence="2">
    <location>
        <begin position="21"/>
        <end position="42"/>
    </location>
</feature>
<feature type="transmembrane region" description="Helical" evidence="2">
    <location>
        <begin position="80"/>
        <end position="100"/>
    </location>
</feature>